<proteinExistence type="predicted"/>
<dbReference type="InterPro" id="IPR029021">
    <property type="entry name" value="Prot-tyrosine_phosphatase-like"/>
</dbReference>
<reference evidence="2 3" key="1">
    <citation type="submission" date="2015-09" db="EMBL/GenBank/DDBJ databases">
        <authorList>
            <consortium name="Swine Surveillance"/>
        </authorList>
    </citation>
    <scope>NUCLEOTIDE SEQUENCE [LARGE SCALE GENOMIC DNA]</scope>
    <source>
        <strain evidence="2 3">CECT 4357</strain>
    </source>
</reference>
<dbReference type="InterPro" id="IPR055214">
    <property type="entry name" value="PTP-NADK"/>
</dbReference>
<protein>
    <submittedName>
        <fullName evidence="2">Protein tyrosine/serine phosphatase</fullName>
    </submittedName>
</protein>
<dbReference type="Proteomes" id="UP000051587">
    <property type="component" value="Unassembled WGS sequence"/>
</dbReference>
<evidence type="ECO:0000313" key="3">
    <source>
        <dbReference type="Proteomes" id="UP000051587"/>
    </source>
</evidence>
<name>A0A0P1F701_THAGE</name>
<dbReference type="Pfam" id="PF22741">
    <property type="entry name" value="PTP-NADK"/>
    <property type="match status" value="1"/>
</dbReference>
<organism evidence="2 3">
    <name type="scientific">Thalassovita gelatinovora</name>
    <name type="common">Thalassobius gelatinovorus</name>
    <dbReference type="NCBI Taxonomy" id="53501"/>
    <lineage>
        <taxon>Bacteria</taxon>
        <taxon>Pseudomonadati</taxon>
        <taxon>Pseudomonadota</taxon>
        <taxon>Alphaproteobacteria</taxon>
        <taxon>Rhodobacterales</taxon>
        <taxon>Roseobacteraceae</taxon>
        <taxon>Thalassovita</taxon>
    </lineage>
</organism>
<dbReference type="SUPFAM" id="SSF52799">
    <property type="entry name" value="(Phosphotyrosine protein) phosphatases II"/>
    <property type="match status" value="1"/>
</dbReference>
<gene>
    <name evidence="2" type="ORF">TG4357_00865</name>
</gene>
<dbReference type="EMBL" id="CYSA01000010">
    <property type="protein sequence ID" value="CUH63747.1"/>
    <property type="molecule type" value="Genomic_DNA"/>
</dbReference>
<evidence type="ECO:0000313" key="2">
    <source>
        <dbReference type="EMBL" id="CUH63747.1"/>
    </source>
</evidence>
<dbReference type="STRING" id="53501.SAMN04488043_11287"/>
<dbReference type="Gene3D" id="3.90.190.10">
    <property type="entry name" value="Protein tyrosine phosphatase superfamily"/>
    <property type="match status" value="1"/>
</dbReference>
<keyword evidence="3" id="KW-1185">Reference proteome</keyword>
<accession>A0A0P1F701</accession>
<dbReference type="AlphaFoldDB" id="A0A0P1F701"/>
<dbReference type="OrthoDB" id="9814896at2"/>
<evidence type="ECO:0000259" key="1">
    <source>
        <dbReference type="Pfam" id="PF22741"/>
    </source>
</evidence>
<feature type="domain" description="DSP-PTPase phosphatase fused to NAD+ Kinase" evidence="1">
    <location>
        <begin position="57"/>
        <end position="168"/>
    </location>
</feature>
<sequence>MTLVQKYRDWEKGRTLPANIDLTNPDHRRMAMTHYNWADHAILRRRWTNFFEIAPGVYRSNQPTHDRFERYAAMGIKTVINLRGTSPSKPHYLLERESCAALGIRMIDIGLHARAAPPRDNMLKLIEIFRDIERPFMMHCKSGADRAGLASAVYKLVIEGAPLAEAKTMLSFKYLHIKAHTTGILDYFLDVYEARLKQGPIVFEDWLRDEYDEAALTAGFRNGRKIPQ</sequence>